<name>A0ABV9UHI2_9ACTN</name>
<dbReference type="Gene3D" id="3.30.70.270">
    <property type="match status" value="1"/>
</dbReference>
<dbReference type="PROSITE" id="PS50173">
    <property type="entry name" value="UMUC"/>
    <property type="match status" value="1"/>
</dbReference>
<proteinExistence type="inferred from homology"/>
<dbReference type="PANTHER" id="PTHR35369:SF2">
    <property type="entry name" value="BLR3025 PROTEIN"/>
    <property type="match status" value="1"/>
</dbReference>
<dbReference type="SUPFAM" id="SSF100879">
    <property type="entry name" value="Lesion bypass DNA polymerase (Y-family), little finger domain"/>
    <property type="match status" value="1"/>
</dbReference>
<evidence type="ECO:0000259" key="5">
    <source>
        <dbReference type="PROSITE" id="PS50173"/>
    </source>
</evidence>
<dbReference type="Proteomes" id="UP001595834">
    <property type="component" value="Unassembled WGS sequence"/>
</dbReference>
<dbReference type="InterPro" id="IPR043502">
    <property type="entry name" value="DNA/RNA_pol_sf"/>
</dbReference>
<dbReference type="SUPFAM" id="SSF56672">
    <property type="entry name" value="DNA/RNA polymerases"/>
    <property type="match status" value="1"/>
</dbReference>
<dbReference type="InterPro" id="IPR036775">
    <property type="entry name" value="DNA_pol_Y-fam_lit_finger_sf"/>
</dbReference>
<reference evidence="7" key="1">
    <citation type="journal article" date="2019" name="Int. J. Syst. Evol. Microbiol.">
        <title>The Global Catalogue of Microorganisms (GCM) 10K type strain sequencing project: providing services to taxonomists for standard genome sequencing and annotation.</title>
        <authorList>
            <consortium name="The Broad Institute Genomics Platform"/>
            <consortium name="The Broad Institute Genome Sequencing Center for Infectious Disease"/>
            <person name="Wu L."/>
            <person name="Ma J."/>
        </authorList>
    </citation>
    <scope>NUCLEOTIDE SEQUENCE [LARGE SCALE GENOMIC DNA]</scope>
    <source>
        <strain evidence="7">CCM 7224</strain>
    </source>
</reference>
<dbReference type="Gene3D" id="1.10.150.20">
    <property type="entry name" value="5' to 3' exonuclease, C-terminal subdomain"/>
    <property type="match status" value="1"/>
</dbReference>
<protein>
    <submittedName>
        <fullName evidence="6">Helix-hairpin-helix domain-containing protein</fullName>
    </submittedName>
</protein>
<feature type="domain" description="UmuC" evidence="5">
    <location>
        <begin position="29"/>
        <end position="133"/>
    </location>
</feature>
<comment type="similarity">
    <text evidence="1">Belongs to the DNA polymerase type-Y family.</text>
</comment>
<evidence type="ECO:0000256" key="1">
    <source>
        <dbReference type="ARBA" id="ARBA00010945"/>
    </source>
</evidence>
<comment type="caution">
    <text evidence="6">The sequence shown here is derived from an EMBL/GenBank/DDBJ whole genome shotgun (WGS) entry which is preliminary data.</text>
</comment>
<evidence type="ECO:0000313" key="7">
    <source>
        <dbReference type="Proteomes" id="UP001595834"/>
    </source>
</evidence>
<dbReference type="EMBL" id="JBHSIZ010000005">
    <property type="protein sequence ID" value="MFC4955562.1"/>
    <property type="molecule type" value="Genomic_DNA"/>
</dbReference>
<accession>A0ABV9UHI2</accession>
<dbReference type="InterPro" id="IPR050356">
    <property type="entry name" value="SulA_CellDiv_inhibitor"/>
</dbReference>
<dbReference type="Pfam" id="PF11799">
    <property type="entry name" value="IMS_C"/>
    <property type="match status" value="1"/>
</dbReference>
<evidence type="ECO:0000256" key="4">
    <source>
        <dbReference type="SAM" id="MobiDB-lite"/>
    </source>
</evidence>
<dbReference type="Pfam" id="PF21999">
    <property type="entry name" value="IMS_HHH_1"/>
    <property type="match status" value="1"/>
</dbReference>
<sequence length="353" mass="37760">MATTTRTRCVLRIHFHLAEQGAGEEVFARLLTLVEDITPCYQPHPPDTVDAELTGALRFWAPRGPYEIASVLRLRALAHAGISSTAGIGPSPMIAAMAAAATPHGQITVVGPDPVTVTAFLRPRHVATLPGVGPATAKTLAQFGILTIGQLADTPPPTLARLLGTQTARELNARARGIDDRPAQRAALVRSTTASHRFAHDELDPDQHHRALLSLAEELGQRLRASKEVCTGLAIVVRYADNSSTTRNKRLPEPTAHTAALTHTSLDLHRALGLQRARVRSISLRAEGLTGIEAAFHQLLLDPGDDKARRIEQVADAARAKYGPHIIGPAALAAQQPSPPSPAHRPLARRTPL</sequence>
<organism evidence="6 7">
    <name type="scientific">Streptomyces mauvecolor</name>
    <dbReference type="NCBI Taxonomy" id="58345"/>
    <lineage>
        <taxon>Bacteria</taxon>
        <taxon>Bacillati</taxon>
        <taxon>Actinomycetota</taxon>
        <taxon>Actinomycetes</taxon>
        <taxon>Kitasatosporales</taxon>
        <taxon>Streptomycetaceae</taxon>
        <taxon>Streptomyces</taxon>
    </lineage>
</organism>
<evidence type="ECO:0000313" key="6">
    <source>
        <dbReference type="EMBL" id="MFC4955562.1"/>
    </source>
</evidence>
<gene>
    <name evidence="6" type="ORF">ACFPFX_04540</name>
</gene>
<comment type="function">
    <text evidence="3">Poorly processive, error-prone DNA polymerase involved in untargeted mutagenesis. Copies undamaged DNA at stalled replication forks, which arise in vivo from mismatched or misaligned primer ends. These misaligned primers can be extended by PolIV. Exhibits no 3'-5' exonuclease (proofreading) activity. May be involved in translesional synthesis, in conjunction with the beta clamp from PolIII.</text>
</comment>
<dbReference type="Gene3D" id="3.30.1490.100">
    <property type="entry name" value="DNA polymerase, Y-family, little finger domain"/>
    <property type="match status" value="1"/>
</dbReference>
<dbReference type="InterPro" id="IPR017961">
    <property type="entry name" value="DNA_pol_Y-fam_little_finger"/>
</dbReference>
<dbReference type="InterPro" id="IPR043128">
    <property type="entry name" value="Rev_trsase/Diguanyl_cyclase"/>
</dbReference>
<feature type="region of interest" description="Disordered" evidence="4">
    <location>
        <begin position="331"/>
        <end position="353"/>
    </location>
</feature>
<dbReference type="RefSeq" id="WP_344370377.1">
    <property type="nucleotide sequence ID" value="NZ_BAAASQ010000001.1"/>
</dbReference>
<evidence type="ECO:0000256" key="2">
    <source>
        <dbReference type="ARBA" id="ARBA00022763"/>
    </source>
</evidence>
<dbReference type="InterPro" id="IPR001126">
    <property type="entry name" value="UmuC"/>
</dbReference>
<keyword evidence="2" id="KW-0227">DNA damage</keyword>
<dbReference type="PANTHER" id="PTHR35369">
    <property type="entry name" value="BLR3025 PROTEIN-RELATED"/>
    <property type="match status" value="1"/>
</dbReference>
<evidence type="ECO:0000256" key="3">
    <source>
        <dbReference type="ARBA" id="ARBA00025589"/>
    </source>
</evidence>
<keyword evidence="7" id="KW-1185">Reference proteome</keyword>
<dbReference type="InterPro" id="IPR053848">
    <property type="entry name" value="IMS_HHH_1"/>
</dbReference>